<sequence length="323" mass="34521">MTVELSCGLPPGPAFGDLAVLAEKLGYARVWIFDSAPLWEDPFVHLALAAERTSRIGLGTAVLIPSERSEMAMASAIAAIARLSGGRFRACFGTGATARRTMGRRPLTLRALEEYVAAVRGLLAGETVTIEDQPARMLHAEGLAAPRPIDAEIWLSAFGPRAIELAARIADGIVGQSVHPALPMATMRAGTVLEPGEDRGAQRVGEAVGPWQVVAFHEAYAIGGAAAVDAMPGGQEWREALERLAPEGERHLLAYEGHVTHVTERDLPLVGYDHGFPTLIGEADEIRDGLEQLGERGVREVIYTPSGPDVARELRTFSAAARR</sequence>
<accession>A0ABW0ZRZ4</accession>
<evidence type="ECO:0000259" key="1">
    <source>
        <dbReference type="Pfam" id="PF00296"/>
    </source>
</evidence>
<dbReference type="Gene3D" id="3.20.20.30">
    <property type="entry name" value="Luciferase-like domain"/>
    <property type="match status" value="1"/>
</dbReference>
<protein>
    <submittedName>
        <fullName evidence="2">LLM class flavin-dependent oxidoreductase</fullName>
    </submittedName>
</protein>
<dbReference type="InterPro" id="IPR011251">
    <property type="entry name" value="Luciferase-like_dom"/>
</dbReference>
<keyword evidence="3" id="KW-1185">Reference proteome</keyword>
<organism evidence="2 3">
    <name type="scientific">Actinomadura rugatobispora</name>
    <dbReference type="NCBI Taxonomy" id="1994"/>
    <lineage>
        <taxon>Bacteria</taxon>
        <taxon>Bacillati</taxon>
        <taxon>Actinomycetota</taxon>
        <taxon>Actinomycetes</taxon>
        <taxon>Streptosporangiales</taxon>
        <taxon>Thermomonosporaceae</taxon>
        <taxon>Actinomadura</taxon>
    </lineage>
</organism>
<comment type="caution">
    <text evidence="2">The sequence shown here is derived from an EMBL/GenBank/DDBJ whole genome shotgun (WGS) entry which is preliminary data.</text>
</comment>
<feature type="domain" description="Luciferase-like" evidence="1">
    <location>
        <begin position="16"/>
        <end position="188"/>
    </location>
</feature>
<name>A0ABW0ZRZ4_9ACTN</name>
<dbReference type="PANTHER" id="PTHR43244">
    <property type="match status" value="1"/>
</dbReference>
<dbReference type="InterPro" id="IPR050564">
    <property type="entry name" value="F420-G6PD/mer"/>
</dbReference>
<reference evidence="3" key="1">
    <citation type="journal article" date="2019" name="Int. J. Syst. Evol. Microbiol.">
        <title>The Global Catalogue of Microorganisms (GCM) 10K type strain sequencing project: providing services to taxonomists for standard genome sequencing and annotation.</title>
        <authorList>
            <consortium name="The Broad Institute Genomics Platform"/>
            <consortium name="The Broad Institute Genome Sequencing Center for Infectious Disease"/>
            <person name="Wu L."/>
            <person name="Ma J."/>
        </authorList>
    </citation>
    <scope>NUCLEOTIDE SEQUENCE [LARGE SCALE GENOMIC DNA]</scope>
    <source>
        <strain evidence="3">KCTC 42087</strain>
    </source>
</reference>
<dbReference type="CDD" id="cd01097">
    <property type="entry name" value="Tetrahydromethanopterin_reductase"/>
    <property type="match status" value="1"/>
</dbReference>
<dbReference type="EMBL" id="JBHSON010000010">
    <property type="protein sequence ID" value="MFC5745826.1"/>
    <property type="molecule type" value="Genomic_DNA"/>
</dbReference>
<evidence type="ECO:0000313" key="2">
    <source>
        <dbReference type="EMBL" id="MFC5745826.1"/>
    </source>
</evidence>
<dbReference type="PANTHER" id="PTHR43244:SF2">
    <property type="entry name" value="CONSERVED HYPOTHETICAL ALANINE AND PROLINE-RICH PROTEIN"/>
    <property type="match status" value="1"/>
</dbReference>
<evidence type="ECO:0000313" key="3">
    <source>
        <dbReference type="Proteomes" id="UP001596074"/>
    </source>
</evidence>
<dbReference type="InterPro" id="IPR036661">
    <property type="entry name" value="Luciferase-like_sf"/>
</dbReference>
<dbReference type="SUPFAM" id="SSF51679">
    <property type="entry name" value="Bacterial luciferase-like"/>
    <property type="match status" value="1"/>
</dbReference>
<dbReference type="Pfam" id="PF00296">
    <property type="entry name" value="Bac_luciferase"/>
    <property type="match status" value="1"/>
</dbReference>
<dbReference type="Proteomes" id="UP001596074">
    <property type="component" value="Unassembled WGS sequence"/>
</dbReference>
<dbReference type="RefSeq" id="WP_378281450.1">
    <property type="nucleotide sequence ID" value="NZ_JBHSON010000010.1"/>
</dbReference>
<gene>
    <name evidence="2" type="ORF">ACFPZN_09425</name>
</gene>
<proteinExistence type="predicted"/>